<evidence type="ECO:0000313" key="5">
    <source>
        <dbReference type="EMBL" id="SEB69729.1"/>
    </source>
</evidence>
<feature type="domain" description="Outer membrane protein beta-barrel" evidence="4">
    <location>
        <begin position="23"/>
        <end position="195"/>
    </location>
</feature>
<feature type="transmembrane region" description="Helical" evidence="2">
    <location>
        <begin position="57"/>
        <end position="78"/>
    </location>
</feature>
<keyword evidence="2" id="KW-0812">Transmembrane</keyword>
<dbReference type="SUPFAM" id="SSF56925">
    <property type="entry name" value="OMPA-like"/>
    <property type="match status" value="1"/>
</dbReference>
<organism evidence="5 6">
    <name type="scientific">Terriglobus roseus</name>
    <dbReference type="NCBI Taxonomy" id="392734"/>
    <lineage>
        <taxon>Bacteria</taxon>
        <taxon>Pseudomonadati</taxon>
        <taxon>Acidobacteriota</taxon>
        <taxon>Terriglobia</taxon>
        <taxon>Terriglobales</taxon>
        <taxon>Acidobacteriaceae</taxon>
        <taxon>Terriglobus</taxon>
    </lineage>
</organism>
<keyword evidence="2" id="KW-0472">Membrane</keyword>
<accession>A0A1H4LG55</accession>
<protein>
    <submittedName>
        <fullName evidence="5">Opacity protein</fullName>
    </submittedName>
</protein>
<dbReference type="InterPro" id="IPR011250">
    <property type="entry name" value="OMP/PagP_B-barrel"/>
</dbReference>
<evidence type="ECO:0000313" key="6">
    <source>
        <dbReference type="Proteomes" id="UP000182409"/>
    </source>
</evidence>
<keyword evidence="2" id="KW-1133">Transmembrane helix</keyword>
<reference evidence="5 6" key="1">
    <citation type="submission" date="2016-10" db="EMBL/GenBank/DDBJ databases">
        <authorList>
            <person name="de Groot N.N."/>
        </authorList>
    </citation>
    <scope>NUCLEOTIDE SEQUENCE [LARGE SCALE GENOMIC DNA]</scope>
    <source>
        <strain evidence="5 6">AB35.6</strain>
    </source>
</reference>
<sequence length="204" mass="22543">MKRASYMPMRREFALAAAAIAGLLLPVASRAQATETATERMHLNVFAVGSYDRPDFGLYVGAGGFAVGGGVGFTVPHLHRIEPSIDLRYNYGTNQAMTQTAFSGGLRVAYNVARFHPYGDLLVGAGNIHFVQTNPAYPDYTHDNSLVYTYGGGVDVDVTRSVALRFDLQEQHWRFSEISPSFYPKQASAGIRYQFHFRNPHGMD</sequence>
<dbReference type="Gene3D" id="2.40.160.20">
    <property type="match status" value="1"/>
</dbReference>
<dbReference type="Pfam" id="PF13505">
    <property type="entry name" value="OMP_b-brl"/>
    <property type="match status" value="1"/>
</dbReference>
<proteinExistence type="predicted"/>
<evidence type="ECO:0000259" key="4">
    <source>
        <dbReference type="Pfam" id="PF13505"/>
    </source>
</evidence>
<name>A0A1H4LG55_9BACT</name>
<dbReference type="Proteomes" id="UP000182409">
    <property type="component" value="Unassembled WGS sequence"/>
</dbReference>
<evidence type="ECO:0000256" key="2">
    <source>
        <dbReference type="SAM" id="Phobius"/>
    </source>
</evidence>
<dbReference type="InterPro" id="IPR027385">
    <property type="entry name" value="Beta-barrel_OMP"/>
</dbReference>
<dbReference type="EMBL" id="FNSD01000001">
    <property type="protein sequence ID" value="SEB69729.1"/>
    <property type="molecule type" value="Genomic_DNA"/>
</dbReference>
<feature type="chain" id="PRO_5010260077" evidence="3">
    <location>
        <begin position="34"/>
        <end position="204"/>
    </location>
</feature>
<keyword evidence="1 3" id="KW-0732">Signal</keyword>
<evidence type="ECO:0000256" key="1">
    <source>
        <dbReference type="ARBA" id="ARBA00022729"/>
    </source>
</evidence>
<feature type="signal peptide" evidence="3">
    <location>
        <begin position="1"/>
        <end position="33"/>
    </location>
</feature>
<dbReference type="AlphaFoldDB" id="A0A1H4LG55"/>
<evidence type="ECO:0000256" key="3">
    <source>
        <dbReference type="SAM" id="SignalP"/>
    </source>
</evidence>
<gene>
    <name evidence="5" type="ORF">SAMN05443244_1587</name>
</gene>